<dbReference type="EMBL" id="FOJW01000002">
    <property type="protein sequence ID" value="SFA83634.1"/>
    <property type="molecule type" value="Genomic_DNA"/>
</dbReference>
<name>A0A1I0W4X4_9BACI</name>
<dbReference type="STRING" id="237679.SAMN04488072_102211"/>
<dbReference type="AlphaFoldDB" id="A0A1I0W4X4"/>
<sequence length="73" mass="8462">MYEAREERSIAKVPEQAITIPSGYSDFFKSRENVEKASRYSMDSFADPVFKSNIYLVKTVIHLIRQSLLMLSQ</sequence>
<keyword evidence="2" id="KW-1185">Reference proteome</keyword>
<organism evidence="1 2">
    <name type="scientific">Lentibacillus halodurans</name>
    <dbReference type="NCBI Taxonomy" id="237679"/>
    <lineage>
        <taxon>Bacteria</taxon>
        <taxon>Bacillati</taxon>
        <taxon>Bacillota</taxon>
        <taxon>Bacilli</taxon>
        <taxon>Bacillales</taxon>
        <taxon>Bacillaceae</taxon>
        <taxon>Lentibacillus</taxon>
    </lineage>
</organism>
<reference evidence="1 2" key="1">
    <citation type="submission" date="2016-10" db="EMBL/GenBank/DDBJ databases">
        <authorList>
            <person name="de Groot N.N."/>
        </authorList>
    </citation>
    <scope>NUCLEOTIDE SEQUENCE [LARGE SCALE GENOMIC DNA]</scope>
    <source>
        <strain evidence="1 2">CGMCC 1.3702</strain>
    </source>
</reference>
<dbReference type="Proteomes" id="UP000198642">
    <property type="component" value="Unassembled WGS sequence"/>
</dbReference>
<accession>A0A1I0W4X4</accession>
<proteinExistence type="predicted"/>
<dbReference type="RefSeq" id="WP_090233803.1">
    <property type="nucleotide sequence ID" value="NZ_FOJW01000002.1"/>
</dbReference>
<evidence type="ECO:0000313" key="2">
    <source>
        <dbReference type="Proteomes" id="UP000198642"/>
    </source>
</evidence>
<evidence type="ECO:0000313" key="1">
    <source>
        <dbReference type="EMBL" id="SFA83634.1"/>
    </source>
</evidence>
<protein>
    <submittedName>
        <fullName evidence="1">Uncharacterized protein</fullName>
    </submittedName>
</protein>
<gene>
    <name evidence="1" type="ORF">SAMN04488072_102211</name>
</gene>